<reference evidence="2" key="1">
    <citation type="journal article" date="2020" name="Nature">
        <title>Giant virus diversity and host interactions through global metagenomics.</title>
        <authorList>
            <person name="Schulz F."/>
            <person name="Roux S."/>
            <person name="Paez-Espino D."/>
            <person name="Jungbluth S."/>
            <person name="Walsh D.A."/>
            <person name="Denef V.J."/>
            <person name="McMahon K.D."/>
            <person name="Konstantinidis K.T."/>
            <person name="Eloe-Fadrosh E.A."/>
            <person name="Kyrpides N.C."/>
            <person name="Woyke T."/>
        </authorList>
    </citation>
    <scope>NUCLEOTIDE SEQUENCE</scope>
    <source>
        <strain evidence="2">GVMAG-M-3300023184-89</strain>
    </source>
</reference>
<dbReference type="AlphaFoldDB" id="A0A6C0IJC8"/>
<feature type="region of interest" description="Disordered" evidence="1">
    <location>
        <begin position="133"/>
        <end position="223"/>
    </location>
</feature>
<evidence type="ECO:0000256" key="1">
    <source>
        <dbReference type="SAM" id="MobiDB-lite"/>
    </source>
</evidence>
<evidence type="ECO:0000313" key="2">
    <source>
        <dbReference type="EMBL" id="QHT92750.1"/>
    </source>
</evidence>
<proteinExistence type="predicted"/>
<feature type="compositionally biased region" description="Acidic residues" evidence="1">
    <location>
        <begin position="200"/>
        <end position="223"/>
    </location>
</feature>
<accession>A0A6C0IJC8</accession>
<dbReference type="EMBL" id="MN740194">
    <property type="protein sequence ID" value="QHT92750.1"/>
    <property type="molecule type" value="Genomic_DNA"/>
</dbReference>
<feature type="compositionally biased region" description="Acidic residues" evidence="1">
    <location>
        <begin position="133"/>
        <end position="153"/>
    </location>
</feature>
<feature type="compositionally biased region" description="Acidic residues" evidence="1">
    <location>
        <begin position="167"/>
        <end position="186"/>
    </location>
</feature>
<protein>
    <submittedName>
        <fullName evidence="2">Uncharacterized protein</fullName>
    </submittedName>
</protein>
<organism evidence="2">
    <name type="scientific">viral metagenome</name>
    <dbReference type="NCBI Taxonomy" id="1070528"/>
    <lineage>
        <taxon>unclassified sequences</taxon>
        <taxon>metagenomes</taxon>
        <taxon>organismal metagenomes</taxon>
    </lineage>
</organism>
<sequence length="223" mass="26114">MNKLFKPIQLRINNMISILIVEQNGTIKQVKSKDLSRDILYKKCGFRSNENFDRTAVWTIDYNKELVNIELWAKNEGKANNENKYDFPPPVDNALYYGSCALIRVDSKGAIVDLSTDLWLRLYEKLFGGFEDIEDEEEDVEDEEEEEEDDEEEVVKTKNGYVKDDFVIDDEEDEDEEGEDEEDDNVDVSVKNKKKTKVVEEEEEEDYYGSELEEEAYSYSDEE</sequence>
<name>A0A6C0IJC8_9ZZZZ</name>